<organism evidence="2 3">
    <name type="scientific">Agrilus planipennis</name>
    <name type="common">Emerald ash borer</name>
    <name type="synonym">Agrilus marcopoli</name>
    <dbReference type="NCBI Taxonomy" id="224129"/>
    <lineage>
        <taxon>Eukaryota</taxon>
        <taxon>Metazoa</taxon>
        <taxon>Ecdysozoa</taxon>
        <taxon>Arthropoda</taxon>
        <taxon>Hexapoda</taxon>
        <taxon>Insecta</taxon>
        <taxon>Pterygota</taxon>
        <taxon>Neoptera</taxon>
        <taxon>Endopterygota</taxon>
        <taxon>Coleoptera</taxon>
        <taxon>Polyphaga</taxon>
        <taxon>Elateriformia</taxon>
        <taxon>Buprestoidea</taxon>
        <taxon>Buprestidae</taxon>
        <taxon>Agrilinae</taxon>
        <taxon>Agrilus</taxon>
    </lineage>
</organism>
<keyword evidence="2" id="KW-1185">Reference proteome</keyword>
<dbReference type="STRING" id="224129.A0A1W4XLX8"/>
<dbReference type="RefSeq" id="XP_018333782.1">
    <property type="nucleotide sequence ID" value="XM_018478280.1"/>
</dbReference>
<feature type="compositionally biased region" description="Polar residues" evidence="1">
    <location>
        <begin position="1"/>
        <end position="27"/>
    </location>
</feature>
<evidence type="ECO:0000256" key="1">
    <source>
        <dbReference type="SAM" id="MobiDB-lite"/>
    </source>
</evidence>
<evidence type="ECO:0000313" key="2">
    <source>
        <dbReference type="Proteomes" id="UP000192223"/>
    </source>
</evidence>
<accession>A0A1W4XLX8</accession>
<dbReference type="InParanoid" id="A0A1W4XLX8"/>
<feature type="region of interest" description="Disordered" evidence="1">
    <location>
        <begin position="1"/>
        <end position="42"/>
    </location>
</feature>
<protein>
    <submittedName>
        <fullName evidence="3">Uncharacterized protein LOC108742916</fullName>
    </submittedName>
</protein>
<dbReference type="GeneID" id="108742916"/>
<dbReference type="AlphaFoldDB" id="A0A1W4XLX8"/>
<feature type="compositionally biased region" description="Low complexity" evidence="1">
    <location>
        <begin position="28"/>
        <end position="42"/>
    </location>
</feature>
<name>A0A1W4XLX8_AGRPL</name>
<proteinExistence type="predicted"/>
<reference evidence="3" key="1">
    <citation type="submission" date="2025-08" db="UniProtKB">
        <authorList>
            <consortium name="RefSeq"/>
        </authorList>
    </citation>
    <scope>IDENTIFICATION</scope>
    <source>
        <tissue evidence="3">Entire body</tissue>
    </source>
</reference>
<evidence type="ECO:0000313" key="3">
    <source>
        <dbReference type="RefSeq" id="XP_018333782.1"/>
    </source>
</evidence>
<dbReference type="KEGG" id="apln:108742916"/>
<gene>
    <name evidence="3" type="primary">LOC108742916</name>
</gene>
<dbReference type="Proteomes" id="UP000192223">
    <property type="component" value="Unplaced"/>
</dbReference>
<sequence length="178" mass="19316">MRNNSTCSNTKSKQTSAPEPTSSANSSTLNFTPTTTTLAPNITQPIGTDLQELMMQHQNHPVTSDPTDYHHHTHTHNIQHQILSSSHNQRVAQHQNNSVNHHMLPRPNHPTATSTAAAVAAAMMLDPRFHHNSGVPYPTSTPASMAMAAAVQSTQQIQAASGQHSEYAPTIQNCMALF</sequence>